<evidence type="ECO:0000256" key="1">
    <source>
        <dbReference type="ARBA" id="ARBA00004651"/>
    </source>
</evidence>
<dbReference type="STRING" id="1437824.BN940_16981"/>
<keyword evidence="3" id="KW-1003">Cell membrane</keyword>
<evidence type="ECO:0000256" key="6">
    <source>
        <dbReference type="ARBA" id="ARBA00023136"/>
    </source>
</evidence>
<gene>
    <name evidence="8" type="ORF">BN940_16981</name>
</gene>
<feature type="transmembrane region" description="Helical" evidence="7">
    <location>
        <begin position="20"/>
        <end position="43"/>
    </location>
</feature>
<evidence type="ECO:0000256" key="2">
    <source>
        <dbReference type="ARBA" id="ARBA00007928"/>
    </source>
</evidence>
<dbReference type="KEGG" id="cdn:BN940_16981"/>
<dbReference type="HOGENOM" id="CLU_079569_3_1_4"/>
<dbReference type="GO" id="GO:0005886">
    <property type="term" value="C:plasma membrane"/>
    <property type="evidence" value="ECO:0007669"/>
    <property type="project" value="UniProtKB-SubCell"/>
</dbReference>
<feature type="transmembrane region" description="Helical" evidence="7">
    <location>
        <begin position="162"/>
        <end position="185"/>
    </location>
</feature>
<dbReference type="InterPro" id="IPR001123">
    <property type="entry name" value="LeuE-type"/>
</dbReference>
<comment type="subcellular location">
    <subcellularLocation>
        <location evidence="1">Cell membrane</location>
        <topology evidence="1">Multi-pass membrane protein</topology>
    </subcellularLocation>
</comment>
<dbReference type="AlphaFoldDB" id="W8X1L4"/>
<organism evidence="8 9">
    <name type="scientific">Castellaniella defragrans (strain DSM 12143 / CCUG 39792 / 65Phen)</name>
    <name type="common">Alcaligenes defragrans</name>
    <dbReference type="NCBI Taxonomy" id="1437824"/>
    <lineage>
        <taxon>Bacteria</taxon>
        <taxon>Pseudomonadati</taxon>
        <taxon>Pseudomonadota</taxon>
        <taxon>Betaproteobacteria</taxon>
        <taxon>Burkholderiales</taxon>
        <taxon>Alcaligenaceae</taxon>
        <taxon>Castellaniella</taxon>
    </lineage>
</organism>
<evidence type="ECO:0000313" key="8">
    <source>
        <dbReference type="EMBL" id="CDM25829.1"/>
    </source>
</evidence>
<evidence type="ECO:0000256" key="7">
    <source>
        <dbReference type="SAM" id="Phobius"/>
    </source>
</evidence>
<dbReference type="eggNOG" id="COG1280">
    <property type="taxonomic scope" value="Bacteria"/>
</dbReference>
<name>W8X1L4_CASD6</name>
<keyword evidence="9" id="KW-1185">Reference proteome</keyword>
<sequence length="220" mass="23318">MPQARANPIMLSQYGVLNVWTYLAGTIFIVLLPGPNSLFVLATGAGRGVRAGYQAALGVFVGDSILMALTAAGAASVLRLLPMVFFALKAAGAVYLTYLGIRLLMSAWRPGPAQAHTISGGPGSPFRKALLLSLLNPKAILFLLSFFVQFVDPAYPHPALSFLILAAILQTCSLLYLSVLIFGGARLAAAFRRRQGLARAGSGMVGLLFLWFAGRMAFDA</sequence>
<evidence type="ECO:0000313" key="9">
    <source>
        <dbReference type="Proteomes" id="UP000019805"/>
    </source>
</evidence>
<dbReference type="Pfam" id="PF01810">
    <property type="entry name" value="LysE"/>
    <property type="match status" value="1"/>
</dbReference>
<feature type="transmembrane region" description="Helical" evidence="7">
    <location>
        <begin position="55"/>
        <end position="78"/>
    </location>
</feature>
<protein>
    <submittedName>
        <fullName evidence="8">L-lysine permease</fullName>
    </submittedName>
</protein>
<reference evidence="8 9" key="1">
    <citation type="journal article" date="2014" name="BMC Microbiol.">
        <title>The oxygen-independent metabolism of cyclic monoterpenes in Castellaniella defragrans 65Phen.</title>
        <authorList>
            <person name="Petasch J."/>
            <person name="Disch E.M."/>
            <person name="Markert S."/>
            <person name="Becher D."/>
            <person name="Schweder T."/>
            <person name="Huttel B."/>
            <person name="Reinhardt R."/>
            <person name="Harder J."/>
        </authorList>
    </citation>
    <scope>NUCLEOTIDE SEQUENCE [LARGE SCALE GENOMIC DNA]</scope>
    <source>
        <strain evidence="8">65Phen</strain>
    </source>
</reference>
<keyword evidence="5 7" id="KW-1133">Transmembrane helix</keyword>
<accession>W8X1L4</accession>
<dbReference type="PANTHER" id="PTHR30086:SF15">
    <property type="entry name" value="LEUCINE EFFLUX PROTEIN"/>
    <property type="match status" value="1"/>
</dbReference>
<dbReference type="PATRIC" id="fig|1437824.5.peg.3350"/>
<dbReference type="GO" id="GO:0015190">
    <property type="term" value="F:L-leucine transmembrane transporter activity"/>
    <property type="evidence" value="ECO:0007669"/>
    <property type="project" value="TreeGrafter"/>
</dbReference>
<keyword evidence="6 7" id="KW-0472">Membrane</keyword>
<dbReference type="GO" id="GO:0015820">
    <property type="term" value="P:L-leucine transport"/>
    <property type="evidence" value="ECO:0007669"/>
    <property type="project" value="TreeGrafter"/>
</dbReference>
<feature type="transmembrane region" description="Helical" evidence="7">
    <location>
        <begin position="197"/>
        <end position="218"/>
    </location>
</feature>
<dbReference type="PIRSF" id="PIRSF006324">
    <property type="entry name" value="LeuE"/>
    <property type="match status" value="1"/>
</dbReference>
<feature type="transmembrane region" description="Helical" evidence="7">
    <location>
        <begin position="129"/>
        <end position="150"/>
    </location>
</feature>
<keyword evidence="4 7" id="KW-0812">Transmembrane</keyword>
<dbReference type="PANTHER" id="PTHR30086">
    <property type="entry name" value="ARGININE EXPORTER PROTEIN ARGO"/>
    <property type="match status" value="1"/>
</dbReference>
<evidence type="ECO:0000256" key="3">
    <source>
        <dbReference type="ARBA" id="ARBA00022475"/>
    </source>
</evidence>
<feature type="transmembrane region" description="Helical" evidence="7">
    <location>
        <begin position="84"/>
        <end position="108"/>
    </location>
</feature>
<evidence type="ECO:0000256" key="4">
    <source>
        <dbReference type="ARBA" id="ARBA00022692"/>
    </source>
</evidence>
<evidence type="ECO:0000256" key="5">
    <source>
        <dbReference type="ARBA" id="ARBA00022989"/>
    </source>
</evidence>
<dbReference type="NCBIfam" id="NF008201">
    <property type="entry name" value="PRK10958.1"/>
    <property type="match status" value="1"/>
</dbReference>
<proteinExistence type="inferred from homology"/>
<comment type="similarity">
    <text evidence="2">Belongs to the Rht family.</text>
</comment>
<dbReference type="Proteomes" id="UP000019805">
    <property type="component" value="Chromosome"/>
</dbReference>
<dbReference type="EMBL" id="HG916765">
    <property type="protein sequence ID" value="CDM25829.1"/>
    <property type="molecule type" value="Genomic_DNA"/>
</dbReference>